<dbReference type="InterPro" id="IPR051599">
    <property type="entry name" value="Cell_Envelope_Assoc"/>
</dbReference>
<dbReference type="CDD" id="cd06259">
    <property type="entry name" value="YdcF-like"/>
    <property type="match status" value="1"/>
</dbReference>
<proteinExistence type="predicted"/>
<organism evidence="1 2">
    <name type="scientific">Paractinoplanes aksuensis</name>
    <dbReference type="NCBI Taxonomy" id="2939490"/>
    <lineage>
        <taxon>Bacteria</taxon>
        <taxon>Bacillati</taxon>
        <taxon>Actinomycetota</taxon>
        <taxon>Actinomycetes</taxon>
        <taxon>Micromonosporales</taxon>
        <taxon>Micromonosporaceae</taxon>
        <taxon>Paractinoplanes</taxon>
    </lineage>
</organism>
<evidence type="ECO:0000313" key="1">
    <source>
        <dbReference type="EMBL" id="MCO8269037.1"/>
    </source>
</evidence>
<sequence length="242" mass="25970">MVAEQVNVLVDFCAMRDVDVLSGGLADVVVLFGGSILAGGDVLARALEVGAAPRAVIVGGQGHSTDALRAAMRQRMGWDDVDGLSEASLFARYLRERHGLDVDRLGHGSTNCGSNVREALDLLEDLPHERVLIIQDATMQRRMDAGFRLLAPDMTVVNFAAHRTHVGDDPPPGMWAPERYRSMLMGEIPRLADGPEGYGPSGRGFIARVEVPDEVMRAYSALRATGAGVPRAADPRWADAGT</sequence>
<dbReference type="InterPro" id="IPR014729">
    <property type="entry name" value="Rossmann-like_a/b/a_fold"/>
</dbReference>
<dbReference type="Gene3D" id="3.40.50.620">
    <property type="entry name" value="HUPs"/>
    <property type="match status" value="1"/>
</dbReference>
<dbReference type="Gene3D" id="1.10.3620.10">
    <property type="entry name" value="YdcF like domain"/>
    <property type="match status" value="1"/>
</dbReference>
<name>A0ABT1DDZ3_9ACTN</name>
<dbReference type="EMBL" id="JAMYJR010000001">
    <property type="protein sequence ID" value="MCO8269037.1"/>
    <property type="molecule type" value="Genomic_DNA"/>
</dbReference>
<comment type="caution">
    <text evidence="1">The sequence shown here is derived from an EMBL/GenBank/DDBJ whole genome shotgun (WGS) entry which is preliminary data.</text>
</comment>
<protein>
    <submittedName>
        <fullName evidence="1">YdcF family protein</fullName>
    </submittedName>
</protein>
<dbReference type="InterPro" id="IPR003848">
    <property type="entry name" value="DUF218"/>
</dbReference>
<reference evidence="1 2" key="1">
    <citation type="submission" date="2022-06" db="EMBL/GenBank/DDBJ databases">
        <title>New Species of the Genus Actinoplanes, ActinopZanes ferrugineus.</title>
        <authorList>
            <person name="Ding P."/>
        </authorList>
    </citation>
    <scope>NUCLEOTIDE SEQUENCE [LARGE SCALE GENOMIC DNA]</scope>
    <source>
        <strain evidence="1 2">TRM88003</strain>
    </source>
</reference>
<accession>A0ABT1DDZ3</accession>
<dbReference type="Proteomes" id="UP001523369">
    <property type="component" value="Unassembled WGS sequence"/>
</dbReference>
<gene>
    <name evidence="1" type="ORF">M1L60_00370</name>
</gene>
<keyword evidence="2" id="KW-1185">Reference proteome</keyword>
<dbReference type="RefSeq" id="WP_253235181.1">
    <property type="nucleotide sequence ID" value="NZ_JAMYJR010000001.1"/>
</dbReference>
<dbReference type="PANTHER" id="PTHR30336">
    <property type="entry name" value="INNER MEMBRANE PROTEIN, PROBABLE PERMEASE"/>
    <property type="match status" value="1"/>
</dbReference>
<dbReference type="PANTHER" id="PTHR30336:SF20">
    <property type="entry name" value="DUF218 DOMAIN-CONTAINING PROTEIN"/>
    <property type="match status" value="1"/>
</dbReference>
<evidence type="ECO:0000313" key="2">
    <source>
        <dbReference type="Proteomes" id="UP001523369"/>
    </source>
</evidence>